<evidence type="ECO:0000313" key="2">
    <source>
        <dbReference type="EMBL" id="VVE74103.1"/>
    </source>
</evidence>
<dbReference type="AlphaFoldDB" id="A0A5E5ANK0"/>
<proteinExistence type="predicted"/>
<evidence type="ECO:0000259" key="1">
    <source>
        <dbReference type="Pfam" id="PF25181"/>
    </source>
</evidence>
<dbReference type="Proteomes" id="UP000414136">
    <property type="component" value="Unassembled WGS sequence"/>
</dbReference>
<dbReference type="OrthoDB" id="9021673at2"/>
<accession>A0A5E5ANK0</accession>
<dbReference type="RefSeq" id="WP_150627347.1">
    <property type="nucleotide sequence ID" value="NZ_CABPSQ010000013.1"/>
</dbReference>
<organism evidence="2 3">
    <name type="scientific">Pandoraea captiosa</name>
    <dbReference type="NCBI Taxonomy" id="2508302"/>
    <lineage>
        <taxon>Bacteria</taxon>
        <taxon>Pseudomonadati</taxon>
        <taxon>Pseudomonadota</taxon>
        <taxon>Betaproteobacteria</taxon>
        <taxon>Burkholderiales</taxon>
        <taxon>Burkholderiaceae</taxon>
        <taxon>Pandoraea</taxon>
    </lineage>
</organism>
<dbReference type="Pfam" id="PF25181">
    <property type="entry name" value="Phage_Bbp19"/>
    <property type="match status" value="1"/>
</dbReference>
<sequence>MTMKILDRILRRRSYYRATFQSDAARHVLADLRRFCRYGESPLVVSTVRQQADPIATAVQIGRQEVFQRIIAHLHIDDAQLLKLKEEAENE</sequence>
<reference evidence="2 3" key="1">
    <citation type="submission" date="2019-08" db="EMBL/GenBank/DDBJ databases">
        <authorList>
            <person name="Peeters C."/>
        </authorList>
    </citation>
    <scope>NUCLEOTIDE SEQUENCE [LARGE SCALE GENOMIC DNA]</scope>
    <source>
        <strain evidence="2 3">LMG 31118</strain>
    </source>
</reference>
<dbReference type="EMBL" id="CABPSQ010000013">
    <property type="protein sequence ID" value="VVE74103.1"/>
    <property type="molecule type" value="Genomic_DNA"/>
</dbReference>
<name>A0A5E5ANK0_9BURK</name>
<keyword evidence="3" id="KW-1185">Reference proteome</keyword>
<protein>
    <recommendedName>
        <fullName evidence="1">Bbp19-like phage domain-containing protein</fullName>
    </recommendedName>
</protein>
<gene>
    <name evidence="2" type="ORF">PCA31118_04680</name>
</gene>
<feature type="domain" description="Bbp19-like phage" evidence="1">
    <location>
        <begin position="16"/>
        <end position="84"/>
    </location>
</feature>
<dbReference type="InterPro" id="IPR057447">
    <property type="entry name" value="Bbp19-like_phage"/>
</dbReference>
<evidence type="ECO:0000313" key="3">
    <source>
        <dbReference type="Proteomes" id="UP000414136"/>
    </source>
</evidence>